<dbReference type="Gene3D" id="3.40.630.30">
    <property type="match status" value="1"/>
</dbReference>
<dbReference type="InterPro" id="IPR000182">
    <property type="entry name" value="GNAT_dom"/>
</dbReference>
<evidence type="ECO:0000313" key="3">
    <source>
        <dbReference type="Proteomes" id="UP000487258"/>
    </source>
</evidence>
<accession>A0A6L6ZKX0</accession>
<protein>
    <submittedName>
        <fullName evidence="2">GNAT family N-acetyltransferase</fullName>
    </submittedName>
</protein>
<proteinExistence type="predicted"/>
<dbReference type="Pfam" id="PF00583">
    <property type="entry name" value="Acetyltransf_1"/>
    <property type="match status" value="1"/>
</dbReference>
<dbReference type="AlphaFoldDB" id="A0A6L6ZKX0"/>
<feature type="domain" description="N-acetyltransferase" evidence="1">
    <location>
        <begin position="107"/>
        <end position="244"/>
    </location>
</feature>
<dbReference type="PROSITE" id="PS51186">
    <property type="entry name" value="GNAT"/>
    <property type="match status" value="1"/>
</dbReference>
<evidence type="ECO:0000259" key="1">
    <source>
        <dbReference type="PROSITE" id="PS51186"/>
    </source>
</evidence>
<sequence length="244" mass="27745">MRFDSPSNENLADDLVQPLITGWAKSRAGKNVTVIHEHGRTHCVFKTPIGGQSRDRESFYWENTDIIESARNFHQERQHFLSIFGNENLPDTVVSAAGYKLLVREMLMYRPVRKDLNSGETSVKRISHSDEADWFNQQKGHKFILPEHLDDNDVYDFYTCDGGVLTSCARAIHQNNFFVVDDVYTHPEYRRKGLASQILTEIATTAFQAGAYAEILIASEGGIPLYLKENFLAVAPLRVFSMNN</sequence>
<dbReference type="InterPro" id="IPR016181">
    <property type="entry name" value="Acyl_CoA_acyltransferase"/>
</dbReference>
<dbReference type="RefSeq" id="WP_097334664.1">
    <property type="nucleotide sequence ID" value="NZ_NNWI01000101.1"/>
</dbReference>
<organism evidence="2 3">
    <name type="scientific">Escherichia coli</name>
    <dbReference type="NCBI Taxonomy" id="562"/>
    <lineage>
        <taxon>Bacteria</taxon>
        <taxon>Pseudomonadati</taxon>
        <taxon>Pseudomonadota</taxon>
        <taxon>Gammaproteobacteria</taxon>
        <taxon>Enterobacterales</taxon>
        <taxon>Enterobacteriaceae</taxon>
        <taxon>Escherichia</taxon>
    </lineage>
</organism>
<reference evidence="2 3" key="1">
    <citation type="submission" date="2019-12" db="EMBL/GenBank/DDBJ databases">
        <title>Enteriobacteria Tanzani isolates_10432.</title>
        <authorList>
            <person name="Subbiah M."/>
            <person name="Call D."/>
        </authorList>
    </citation>
    <scope>NUCLEOTIDE SEQUENCE [LARGE SCALE GENOMIC DNA]</scope>
    <source>
        <strain evidence="2 3">10432wF6</strain>
    </source>
</reference>
<dbReference type="GO" id="GO:0016747">
    <property type="term" value="F:acyltransferase activity, transferring groups other than amino-acyl groups"/>
    <property type="evidence" value="ECO:0007669"/>
    <property type="project" value="InterPro"/>
</dbReference>
<dbReference type="Proteomes" id="UP000487258">
    <property type="component" value="Unassembled WGS sequence"/>
</dbReference>
<evidence type="ECO:0000313" key="2">
    <source>
        <dbReference type="EMBL" id="MWL43995.1"/>
    </source>
</evidence>
<comment type="caution">
    <text evidence="2">The sequence shown here is derived from an EMBL/GenBank/DDBJ whole genome shotgun (WGS) entry which is preliminary data.</text>
</comment>
<keyword evidence="2" id="KW-0808">Transferase</keyword>
<name>A0A6L6ZKX0_ECOLX</name>
<dbReference type="CDD" id="cd04301">
    <property type="entry name" value="NAT_SF"/>
    <property type="match status" value="1"/>
</dbReference>
<dbReference type="EMBL" id="WTMY01000001">
    <property type="protein sequence ID" value="MWL43995.1"/>
    <property type="molecule type" value="Genomic_DNA"/>
</dbReference>
<gene>
    <name evidence="2" type="ORF">GQM04_00255</name>
</gene>
<dbReference type="SUPFAM" id="SSF55729">
    <property type="entry name" value="Acyl-CoA N-acyltransferases (Nat)"/>
    <property type="match status" value="1"/>
</dbReference>